<reference evidence="1 2" key="1">
    <citation type="submission" date="2024-09" db="EMBL/GenBank/DDBJ databases">
        <authorList>
            <person name="Sun Q."/>
            <person name="Mori K."/>
        </authorList>
    </citation>
    <scope>NUCLEOTIDE SEQUENCE [LARGE SCALE GENOMIC DNA]</scope>
    <source>
        <strain evidence="1 2">NCAIM B.02481</strain>
    </source>
</reference>
<accession>A0ABV6QCD1</accession>
<evidence type="ECO:0000313" key="2">
    <source>
        <dbReference type="Proteomes" id="UP001589832"/>
    </source>
</evidence>
<comment type="caution">
    <text evidence="1">The sequence shown here is derived from an EMBL/GenBank/DDBJ whole genome shotgun (WGS) entry which is preliminary data.</text>
</comment>
<organism evidence="1 2">
    <name type="scientific">Winogradskyella pulchriflava</name>
    <dbReference type="NCBI Taxonomy" id="1110688"/>
    <lineage>
        <taxon>Bacteria</taxon>
        <taxon>Pseudomonadati</taxon>
        <taxon>Bacteroidota</taxon>
        <taxon>Flavobacteriia</taxon>
        <taxon>Flavobacteriales</taxon>
        <taxon>Flavobacteriaceae</taxon>
        <taxon>Winogradskyella</taxon>
    </lineage>
</organism>
<dbReference type="Proteomes" id="UP001589832">
    <property type="component" value="Unassembled WGS sequence"/>
</dbReference>
<proteinExistence type="predicted"/>
<protein>
    <submittedName>
        <fullName evidence="1">Uncharacterized protein</fullName>
    </submittedName>
</protein>
<gene>
    <name evidence="1" type="ORF">ACFFGA_15075</name>
</gene>
<evidence type="ECO:0000313" key="1">
    <source>
        <dbReference type="EMBL" id="MFC0605882.1"/>
    </source>
</evidence>
<sequence>MEVIKSQKFSQTTNLEESINTFLKTNGISPSRVINIIPQNHDYILWYRKE</sequence>
<keyword evidence="2" id="KW-1185">Reference proteome</keyword>
<dbReference type="EMBL" id="JBHLTQ010000018">
    <property type="protein sequence ID" value="MFC0605882.1"/>
    <property type="molecule type" value="Genomic_DNA"/>
</dbReference>
<name>A0ABV6QCD1_9FLAO</name>
<dbReference type="RefSeq" id="WP_386065278.1">
    <property type="nucleotide sequence ID" value="NZ_JBHLTQ010000018.1"/>
</dbReference>